<feature type="compositionally biased region" description="Low complexity" evidence="11">
    <location>
        <begin position="162"/>
        <end position="184"/>
    </location>
</feature>
<dbReference type="InterPro" id="IPR046375">
    <property type="entry name" value="IKBKB_SDD_sf"/>
</dbReference>
<dbReference type="GO" id="GO:0005634">
    <property type="term" value="C:nucleus"/>
    <property type="evidence" value="ECO:0007669"/>
    <property type="project" value="UniProtKB-SubCell"/>
</dbReference>
<evidence type="ECO:0000256" key="9">
    <source>
        <dbReference type="ARBA" id="ARBA00022840"/>
    </source>
</evidence>
<dbReference type="RefSeq" id="XP_013403598.1">
    <property type="nucleotide sequence ID" value="XM_013548144.1"/>
</dbReference>
<protein>
    <submittedName>
        <fullName evidence="14">Inhibitor of nuclear factor kappa-B kinase subunit alpha-like</fullName>
    </submittedName>
</protein>
<evidence type="ECO:0000256" key="7">
    <source>
        <dbReference type="ARBA" id="ARBA00022741"/>
    </source>
</evidence>
<feature type="region of interest" description="Disordered" evidence="11">
    <location>
        <begin position="151"/>
        <end position="184"/>
    </location>
</feature>
<keyword evidence="6" id="KW-0808">Transferase</keyword>
<dbReference type="GeneID" id="106168887"/>
<organism evidence="13 14">
    <name type="scientific">Lingula anatina</name>
    <name type="common">Brachiopod</name>
    <name type="synonym">Lingula unguis</name>
    <dbReference type="NCBI Taxonomy" id="7574"/>
    <lineage>
        <taxon>Eukaryota</taxon>
        <taxon>Metazoa</taxon>
        <taxon>Spiralia</taxon>
        <taxon>Lophotrochozoa</taxon>
        <taxon>Brachiopoda</taxon>
        <taxon>Linguliformea</taxon>
        <taxon>Lingulata</taxon>
        <taxon>Lingulida</taxon>
        <taxon>Linguloidea</taxon>
        <taxon>Lingulidae</taxon>
        <taxon>Lingula</taxon>
    </lineage>
</organism>
<dbReference type="InParanoid" id="A0A1S3J013"/>
<evidence type="ECO:0000259" key="12">
    <source>
        <dbReference type="Pfam" id="PF18397"/>
    </source>
</evidence>
<dbReference type="PANTHER" id="PTHR22969">
    <property type="entry name" value="IKB KINASE"/>
    <property type="match status" value="1"/>
</dbReference>
<dbReference type="GO" id="GO:0005524">
    <property type="term" value="F:ATP binding"/>
    <property type="evidence" value="ECO:0007669"/>
    <property type="project" value="UniProtKB-KW"/>
</dbReference>
<name>A0A1S3J013_LINAN</name>
<evidence type="ECO:0000256" key="4">
    <source>
        <dbReference type="ARBA" id="ARBA00022527"/>
    </source>
</evidence>
<evidence type="ECO:0000313" key="13">
    <source>
        <dbReference type="Proteomes" id="UP000085678"/>
    </source>
</evidence>
<sequence length="249" mass="28303">MMKEEIMKYTKLQQQVNDLEVHTQGLQTKIVELQRSPYARTKQTDTLGEIEAAAMKLYQELRQMAREKRQQISDNTGMVQAVVRCYTQRDKLTGDLYQHISKLASCKLDMSDLLPRVQETIDDIKAGSSVLMAYQKQRQTEMWTMLKKLVQRSQAPGSQPHSLTSSLMRSTSRQSGSSGGNSFSQMFEKNMEASSMLRTENEDSKAKLESTLSSLVLEQEEFLSADNQLQWDFLAEEEAPSIQQGADLS</sequence>
<evidence type="ECO:0000256" key="6">
    <source>
        <dbReference type="ARBA" id="ARBA00022679"/>
    </source>
</evidence>
<dbReference type="PANTHER" id="PTHR22969:SF17">
    <property type="entry name" value="INHIBITOR OF NUCLEAR FACTOR KAPPA-B KINASE SUBUNIT BETA"/>
    <property type="match status" value="1"/>
</dbReference>
<evidence type="ECO:0000256" key="1">
    <source>
        <dbReference type="ARBA" id="ARBA00004123"/>
    </source>
</evidence>
<keyword evidence="3" id="KW-0963">Cytoplasm</keyword>
<evidence type="ECO:0000256" key="2">
    <source>
        <dbReference type="ARBA" id="ARBA00004496"/>
    </source>
</evidence>
<evidence type="ECO:0000256" key="5">
    <source>
        <dbReference type="ARBA" id="ARBA00022553"/>
    </source>
</evidence>
<keyword evidence="5" id="KW-0597">Phosphoprotein</keyword>
<comment type="subcellular location">
    <subcellularLocation>
        <location evidence="2">Cytoplasm</location>
    </subcellularLocation>
    <subcellularLocation>
        <location evidence="1">Nucleus</location>
    </subcellularLocation>
</comment>
<evidence type="ECO:0000256" key="3">
    <source>
        <dbReference type="ARBA" id="ARBA00022490"/>
    </source>
</evidence>
<dbReference type="InterPro" id="IPR041185">
    <property type="entry name" value="IKBKB_SDD"/>
</dbReference>
<evidence type="ECO:0000313" key="14">
    <source>
        <dbReference type="RefSeq" id="XP_013403598.1"/>
    </source>
</evidence>
<dbReference type="KEGG" id="lak:106168887"/>
<proteinExistence type="predicted"/>
<keyword evidence="13" id="KW-1185">Reference proteome</keyword>
<dbReference type="Proteomes" id="UP000085678">
    <property type="component" value="Unplaced"/>
</dbReference>
<accession>A0A1S3J013</accession>
<gene>
    <name evidence="14" type="primary">LOC106168887</name>
</gene>
<evidence type="ECO:0000256" key="10">
    <source>
        <dbReference type="ARBA" id="ARBA00023242"/>
    </source>
</evidence>
<keyword evidence="10" id="KW-0539">Nucleus</keyword>
<evidence type="ECO:0000256" key="11">
    <source>
        <dbReference type="SAM" id="MobiDB-lite"/>
    </source>
</evidence>
<dbReference type="GO" id="GO:0033209">
    <property type="term" value="P:tumor necrosis factor-mediated signaling pathway"/>
    <property type="evidence" value="ECO:0007669"/>
    <property type="project" value="TreeGrafter"/>
</dbReference>
<dbReference type="OrthoDB" id="267381at2759"/>
<dbReference type="AlphaFoldDB" id="A0A1S3J013"/>
<keyword evidence="7" id="KW-0547">Nucleotide-binding</keyword>
<dbReference type="GO" id="GO:0008384">
    <property type="term" value="F:IkappaB kinase activity"/>
    <property type="evidence" value="ECO:0007669"/>
    <property type="project" value="TreeGrafter"/>
</dbReference>
<reference evidence="14" key="1">
    <citation type="submission" date="2025-08" db="UniProtKB">
        <authorList>
            <consortium name="RefSeq"/>
        </authorList>
    </citation>
    <scope>IDENTIFICATION</scope>
    <source>
        <tissue evidence="14">Gonads</tissue>
    </source>
</reference>
<dbReference type="GO" id="GO:0008385">
    <property type="term" value="C:IkappaB kinase complex"/>
    <property type="evidence" value="ECO:0007669"/>
    <property type="project" value="TreeGrafter"/>
</dbReference>
<keyword evidence="8" id="KW-0418">Kinase</keyword>
<dbReference type="InterPro" id="IPR051180">
    <property type="entry name" value="IKK"/>
</dbReference>
<evidence type="ECO:0000256" key="8">
    <source>
        <dbReference type="ARBA" id="ARBA00022777"/>
    </source>
</evidence>
<dbReference type="Gene3D" id="1.20.1270.250">
    <property type="match status" value="1"/>
</dbReference>
<feature type="compositionally biased region" description="Polar residues" evidence="11">
    <location>
        <begin position="151"/>
        <end position="161"/>
    </location>
</feature>
<keyword evidence="4" id="KW-0723">Serine/threonine-protein kinase</keyword>
<dbReference type="GO" id="GO:0045944">
    <property type="term" value="P:positive regulation of transcription by RNA polymerase II"/>
    <property type="evidence" value="ECO:0007669"/>
    <property type="project" value="TreeGrafter"/>
</dbReference>
<feature type="domain" description="IKBKB scaffold dimerization" evidence="12">
    <location>
        <begin position="2"/>
        <end position="147"/>
    </location>
</feature>
<keyword evidence="9" id="KW-0067">ATP-binding</keyword>
<dbReference type="Pfam" id="PF18397">
    <property type="entry name" value="IKBKB_SDD"/>
    <property type="match status" value="1"/>
</dbReference>
<dbReference type="STRING" id="7574.A0A1S3J013"/>